<dbReference type="RefSeq" id="WP_343068308.1">
    <property type="nucleotide sequence ID" value="NZ_JACHFE010000006.1"/>
</dbReference>
<gene>
    <name evidence="2" type="ORF">HNR38_002581</name>
</gene>
<proteinExistence type="predicted"/>
<organism evidence="2 3">
    <name type="scientific">Marinobacter oulmenensis</name>
    <dbReference type="NCBI Taxonomy" id="643747"/>
    <lineage>
        <taxon>Bacteria</taxon>
        <taxon>Pseudomonadati</taxon>
        <taxon>Pseudomonadota</taxon>
        <taxon>Gammaproteobacteria</taxon>
        <taxon>Pseudomonadales</taxon>
        <taxon>Marinobacteraceae</taxon>
        <taxon>Marinobacter</taxon>
    </lineage>
</organism>
<feature type="compositionally biased region" description="Basic and acidic residues" evidence="1">
    <location>
        <begin position="78"/>
        <end position="96"/>
    </location>
</feature>
<feature type="compositionally biased region" description="Polar residues" evidence="1">
    <location>
        <begin position="42"/>
        <end position="51"/>
    </location>
</feature>
<dbReference type="AlphaFoldDB" id="A0A840ULX2"/>
<dbReference type="EMBL" id="JACHFE010000006">
    <property type="protein sequence ID" value="MBB5322086.1"/>
    <property type="molecule type" value="Genomic_DNA"/>
</dbReference>
<comment type="caution">
    <text evidence="2">The sequence shown here is derived from an EMBL/GenBank/DDBJ whole genome shotgun (WGS) entry which is preliminary data.</text>
</comment>
<evidence type="ECO:0000313" key="2">
    <source>
        <dbReference type="EMBL" id="MBB5322086.1"/>
    </source>
</evidence>
<feature type="region of interest" description="Disordered" evidence="1">
    <location>
        <begin position="173"/>
        <end position="213"/>
    </location>
</feature>
<protein>
    <recommendedName>
        <fullName evidence="4">SprA-related family protein</fullName>
    </recommendedName>
</protein>
<accession>A0A840ULX2</accession>
<keyword evidence="3" id="KW-1185">Reference proteome</keyword>
<evidence type="ECO:0008006" key="4">
    <source>
        <dbReference type="Google" id="ProtNLM"/>
    </source>
</evidence>
<evidence type="ECO:0000313" key="3">
    <source>
        <dbReference type="Proteomes" id="UP000591735"/>
    </source>
</evidence>
<evidence type="ECO:0000256" key="1">
    <source>
        <dbReference type="SAM" id="MobiDB-lite"/>
    </source>
</evidence>
<feature type="region of interest" description="Disordered" evidence="1">
    <location>
        <begin position="1"/>
        <end position="113"/>
    </location>
</feature>
<dbReference type="InterPro" id="IPR021973">
    <property type="entry name" value="SprA-related"/>
</dbReference>
<reference evidence="2 3" key="1">
    <citation type="submission" date="2020-08" db="EMBL/GenBank/DDBJ databases">
        <title>Genomic Encyclopedia of Type Strains, Phase IV (KMG-IV): sequencing the most valuable type-strain genomes for metagenomic binning, comparative biology and taxonomic classification.</title>
        <authorList>
            <person name="Goeker M."/>
        </authorList>
    </citation>
    <scope>NUCLEOTIDE SEQUENCE [LARGE SCALE GENOMIC DNA]</scope>
    <source>
        <strain evidence="2 3">DSM 22359</strain>
    </source>
</reference>
<dbReference type="Proteomes" id="UP000591735">
    <property type="component" value="Unassembled WGS sequence"/>
</dbReference>
<dbReference type="Pfam" id="PF12118">
    <property type="entry name" value="SprA-related"/>
    <property type="match status" value="1"/>
</dbReference>
<sequence length="235" mass="24181">MNVLSSIPPVYPSAGGAAPVPRAQVANVSPETEPETRRPVNGQESANTDNAGDTRTREGSESGGKAGSEQGLSEEELKELTELKARDREVRAHEAAHQAVGGQHAGSMSFTYERGPDGSQYAVGGEVPIDVSPVSGDPQATIEKMRTVRAAAMAPAEPSAQDRAVAAQAMQTLLQAQSELSTEDGEKEAGAPEAGGSDPAGDNAGRSREADQAYRGVAAMQGYGSESISATSVFA</sequence>
<feature type="compositionally biased region" description="Low complexity" evidence="1">
    <location>
        <begin position="97"/>
        <end position="106"/>
    </location>
</feature>
<name>A0A840ULX2_9GAMM</name>